<dbReference type="PANTHER" id="PTHR22600:SF21">
    <property type="entry name" value="BETA-HEXOSAMINIDASE A"/>
    <property type="match status" value="1"/>
</dbReference>
<dbReference type="Gene3D" id="3.40.50.300">
    <property type="entry name" value="P-loop containing nucleotide triphosphate hydrolases"/>
    <property type="match status" value="1"/>
</dbReference>
<protein>
    <recommendedName>
        <fullName evidence="3">beta-N-acetylhexosaminidase</fullName>
        <ecNumber evidence="3">3.2.1.52</ecNumber>
    </recommendedName>
</protein>
<evidence type="ECO:0000313" key="7">
    <source>
        <dbReference type="Proteomes" id="UP000095280"/>
    </source>
</evidence>
<evidence type="ECO:0000256" key="4">
    <source>
        <dbReference type="ARBA" id="ARBA00022801"/>
    </source>
</evidence>
<dbReference type="GO" id="GO:0030203">
    <property type="term" value="P:glycosaminoglycan metabolic process"/>
    <property type="evidence" value="ECO:0007669"/>
    <property type="project" value="TreeGrafter"/>
</dbReference>
<feature type="active site" description="Proton donor" evidence="5">
    <location>
        <position position="224"/>
    </location>
</feature>
<name>A0A1I8HUS4_9PLAT</name>
<dbReference type="InterPro" id="IPR025705">
    <property type="entry name" value="Beta_hexosaminidase_sua/sub"/>
</dbReference>
<evidence type="ECO:0000313" key="8">
    <source>
        <dbReference type="WBParaSite" id="maker-uti_cns_0008099-snap-gene-0.4-mRNA-1"/>
    </source>
</evidence>
<dbReference type="GO" id="GO:0016020">
    <property type="term" value="C:membrane"/>
    <property type="evidence" value="ECO:0007669"/>
    <property type="project" value="TreeGrafter"/>
</dbReference>
<dbReference type="EC" id="3.2.1.52" evidence="3"/>
<dbReference type="Gene3D" id="3.30.379.10">
    <property type="entry name" value="Chitobiase/beta-hexosaminidase domain 2-like"/>
    <property type="match status" value="1"/>
</dbReference>
<dbReference type="WBParaSite" id="maker-uti_cns_0008099-snap-gene-0.4-mRNA-1">
    <property type="protein sequence ID" value="maker-uti_cns_0008099-snap-gene-0.4-mRNA-1"/>
    <property type="gene ID" value="maker-uti_cns_0008099-snap-gene-0.4"/>
</dbReference>
<dbReference type="Proteomes" id="UP000095280">
    <property type="component" value="Unplaced"/>
</dbReference>
<dbReference type="Gene3D" id="3.20.20.80">
    <property type="entry name" value="Glycosidases"/>
    <property type="match status" value="2"/>
</dbReference>
<comment type="similarity">
    <text evidence="2">Belongs to the glycosyl hydrolase 20 family.</text>
</comment>
<dbReference type="PANTHER" id="PTHR22600">
    <property type="entry name" value="BETA-HEXOSAMINIDASE"/>
    <property type="match status" value="1"/>
</dbReference>
<evidence type="ECO:0000256" key="1">
    <source>
        <dbReference type="ARBA" id="ARBA00001231"/>
    </source>
</evidence>
<evidence type="ECO:0000256" key="3">
    <source>
        <dbReference type="ARBA" id="ARBA00012663"/>
    </source>
</evidence>
<dbReference type="GO" id="GO:0005975">
    <property type="term" value="P:carbohydrate metabolic process"/>
    <property type="evidence" value="ECO:0007669"/>
    <property type="project" value="InterPro"/>
</dbReference>
<dbReference type="InterPro" id="IPR027417">
    <property type="entry name" value="P-loop_NTPase"/>
</dbReference>
<evidence type="ECO:0000256" key="2">
    <source>
        <dbReference type="ARBA" id="ARBA00006285"/>
    </source>
</evidence>
<dbReference type="GO" id="GO:0005764">
    <property type="term" value="C:lysosome"/>
    <property type="evidence" value="ECO:0007669"/>
    <property type="project" value="TreeGrafter"/>
</dbReference>
<dbReference type="PRINTS" id="PR00738">
    <property type="entry name" value="GLHYDRLASE20"/>
</dbReference>
<dbReference type="AlphaFoldDB" id="A0A1I8HUS4"/>
<proteinExistence type="inferred from homology"/>
<accession>A0A1I8HUS4</accession>
<dbReference type="SUPFAM" id="SSF52540">
    <property type="entry name" value="P-loop containing nucleoside triphosphate hydrolases"/>
    <property type="match status" value="1"/>
</dbReference>
<reference evidence="8" key="1">
    <citation type="submission" date="2016-11" db="UniProtKB">
        <authorList>
            <consortium name="WormBaseParasite"/>
        </authorList>
    </citation>
    <scope>IDENTIFICATION</scope>
</reference>
<organism evidence="7 8">
    <name type="scientific">Macrostomum lignano</name>
    <dbReference type="NCBI Taxonomy" id="282301"/>
    <lineage>
        <taxon>Eukaryota</taxon>
        <taxon>Metazoa</taxon>
        <taxon>Spiralia</taxon>
        <taxon>Lophotrochozoa</taxon>
        <taxon>Platyhelminthes</taxon>
        <taxon>Rhabditophora</taxon>
        <taxon>Macrostomorpha</taxon>
        <taxon>Macrostomida</taxon>
        <taxon>Macrostomidae</taxon>
        <taxon>Macrostomum</taxon>
    </lineage>
</organism>
<evidence type="ECO:0000256" key="5">
    <source>
        <dbReference type="PIRSR" id="PIRSR625705-1"/>
    </source>
</evidence>
<dbReference type="GO" id="GO:0004563">
    <property type="term" value="F:beta-N-acetylhexosaminidase activity"/>
    <property type="evidence" value="ECO:0007669"/>
    <property type="project" value="UniProtKB-EC"/>
</dbReference>
<keyword evidence="4" id="KW-0378">Hydrolase</keyword>
<feature type="domain" description="Glycoside hydrolase family 20 catalytic" evidence="6">
    <location>
        <begin position="113"/>
        <end position="384"/>
    </location>
</feature>
<sequence>MYGLETLAQLISRYPDGTLRLNETAVSDQPRFAHRGILLDTSRHYLPVRTIMQNLVRPLSYPISSYPTGSYPIGTYPIGSYPIGSNLIELQDGMTYNKMNVFHWHIGAYSGRHVYSQQDVASIVEHARRRGIRVVPEFDTPGHTLSWGAGRPGLLTACYNGKGSPDGTYGPGITAEYLGNAQPNAGPPRQVDPTNEANYPFLSALLSELSSVFPDTYLHLGGDEVPFDCWQSNPKVRQFMADRGFGQNYSLLENYYENRIISIATSGANRSVVVWQELLDNAVSLPRGTIVHVWKGGWQDEMAKVTARGYPALLSSCWYLDYIKMSDWKDFYACDPLSFSASAAQKSRVIGGEACLWGEFVDASNAVSQLWPRASAVAERLWSNQTDWRPEVAEPRYAGQRCRMLYRGLNPEPSARTHMCYGRSATCSGKTQMCRKLMASGKYQCRLVSMDDHYWLYNSDKHIRLPEFDNYANYETLASVNWEAFCKAAERAKAELEACGPPDEAKLLLLEGILVLNEASADRLCHGRVFIRLDDRDEFLRRRRERVYEDDPVPDGYDTAVTWPMYAEHCAALAGRTDVTFLNGTESPETLYAQLCGLLDRLLAAGR</sequence>
<keyword evidence="7" id="KW-1185">Reference proteome</keyword>
<dbReference type="SUPFAM" id="SSF51445">
    <property type="entry name" value="(Trans)glycosidases"/>
    <property type="match status" value="1"/>
</dbReference>
<dbReference type="Pfam" id="PF00728">
    <property type="entry name" value="Glyco_hydro_20"/>
    <property type="match status" value="1"/>
</dbReference>
<dbReference type="InterPro" id="IPR015883">
    <property type="entry name" value="Glyco_hydro_20_cat"/>
</dbReference>
<evidence type="ECO:0000259" key="6">
    <source>
        <dbReference type="Pfam" id="PF00728"/>
    </source>
</evidence>
<dbReference type="InterPro" id="IPR017853">
    <property type="entry name" value="GH"/>
</dbReference>
<dbReference type="InterPro" id="IPR029018">
    <property type="entry name" value="Hex-like_dom2"/>
</dbReference>
<dbReference type="GO" id="GO:0006689">
    <property type="term" value="P:ganglioside catabolic process"/>
    <property type="evidence" value="ECO:0007669"/>
    <property type="project" value="TreeGrafter"/>
</dbReference>
<comment type="catalytic activity">
    <reaction evidence="1">
        <text>Hydrolysis of terminal non-reducing N-acetyl-D-hexosamine residues in N-acetyl-beta-D-hexosaminides.</text>
        <dbReference type="EC" id="3.2.1.52"/>
    </reaction>
</comment>